<accession>A0ABT9Y7E2</accession>
<evidence type="ECO:0000313" key="2">
    <source>
        <dbReference type="Proteomes" id="UP001239167"/>
    </source>
</evidence>
<comment type="caution">
    <text evidence="1">The sequence shown here is derived from an EMBL/GenBank/DDBJ whole genome shotgun (WGS) entry which is preliminary data.</text>
</comment>
<protein>
    <recommendedName>
        <fullName evidence="3">HEPN domain-containing protein</fullName>
    </recommendedName>
</protein>
<organism evidence="1 2">
    <name type="scientific">Pectinatus haikarae</name>
    <dbReference type="NCBI Taxonomy" id="349096"/>
    <lineage>
        <taxon>Bacteria</taxon>
        <taxon>Bacillati</taxon>
        <taxon>Bacillota</taxon>
        <taxon>Negativicutes</taxon>
        <taxon>Selenomonadales</taxon>
        <taxon>Selenomonadaceae</taxon>
        <taxon>Pectinatus</taxon>
    </lineage>
</organism>
<keyword evidence="2" id="KW-1185">Reference proteome</keyword>
<reference evidence="1 2" key="1">
    <citation type="submission" date="2023-07" db="EMBL/GenBank/DDBJ databases">
        <title>Genomic Encyclopedia of Type Strains, Phase IV (KMG-IV): sequencing the most valuable type-strain genomes for metagenomic binning, comparative biology and taxonomic classification.</title>
        <authorList>
            <person name="Goeker M."/>
        </authorList>
    </citation>
    <scope>NUCLEOTIDE SEQUENCE [LARGE SCALE GENOMIC DNA]</scope>
    <source>
        <strain evidence="1 2">DSM 16980</strain>
    </source>
</reference>
<dbReference type="RefSeq" id="WP_196603564.1">
    <property type="nucleotide sequence ID" value="NZ_CP116940.1"/>
</dbReference>
<proteinExistence type="predicted"/>
<evidence type="ECO:0000313" key="1">
    <source>
        <dbReference type="EMBL" id="MDQ0203142.1"/>
    </source>
</evidence>
<dbReference type="EMBL" id="JAUSUE010000004">
    <property type="protein sequence ID" value="MDQ0203142.1"/>
    <property type="molecule type" value="Genomic_DNA"/>
</dbReference>
<sequence length="134" mass="15389">MKRYPIDKNEFAERHHSAVMYHRRARQFLDEGQSLNVVFDVASVAIENYLIAVCDFYGADPGTHNYQSLMETVEMLAELEVPKAVSNQIEALDAAFGICSLENYQRKTDFSREEILKVFGLCQYFADLLEKKIA</sequence>
<name>A0ABT9Y7E2_9FIRM</name>
<dbReference type="Proteomes" id="UP001239167">
    <property type="component" value="Unassembled WGS sequence"/>
</dbReference>
<gene>
    <name evidence="1" type="ORF">J2S01_000849</name>
</gene>
<evidence type="ECO:0008006" key="3">
    <source>
        <dbReference type="Google" id="ProtNLM"/>
    </source>
</evidence>
<dbReference type="Gene3D" id="1.20.120.330">
    <property type="entry name" value="Nucleotidyltransferases domain 2"/>
    <property type="match status" value="1"/>
</dbReference>